<protein>
    <submittedName>
        <fullName evidence="8">TonB-dependent receptor</fullName>
    </submittedName>
</protein>
<dbReference type="EMBL" id="MWIP01000010">
    <property type="protein sequence ID" value="KAF1685927.1"/>
    <property type="molecule type" value="Genomic_DNA"/>
</dbReference>
<proteinExistence type="inferred from homology"/>
<dbReference type="Pfam" id="PF07715">
    <property type="entry name" value="Plug"/>
    <property type="match status" value="1"/>
</dbReference>
<name>A0A7V8K6Q9_9GAMM</name>
<dbReference type="SUPFAM" id="SSF56935">
    <property type="entry name" value="Porins"/>
    <property type="match status" value="1"/>
</dbReference>
<keyword evidence="8" id="KW-0675">Receptor</keyword>
<dbReference type="InterPro" id="IPR010104">
    <property type="entry name" value="TonB_rcpt_bac"/>
</dbReference>
<keyword evidence="9" id="KW-1185">Reference proteome</keyword>
<keyword evidence="4" id="KW-0798">TonB box</keyword>
<dbReference type="PANTHER" id="PTHR40980">
    <property type="entry name" value="PLUG DOMAIN-CONTAINING PROTEIN"/>
    <property type="match status" value="1"/>
</dbReference>
<dbReference type="Gene3D" id="2.170.130.10">
    <property type="entry name" value="TonB-dependent receptor, plug domain"/>
    <property type="match status" value="1"/>
</dbReference>
<keyword evidence="3" id="KW-0998">Cell outer membrane</keyword>
<dbReference type="PANTHER" id="PTHR40980:SF3">
    <property type="entry name" value="TONB-DEPENDENT RECEPTOR-LIKE BETA-BARREL DOMAIN-CONTAINING PROTEIN"/>
    <property type="match status" value="1"/>
</dbReference>
<dbReference type="InterPro" id="IPR037066">
    <property type="entry name" value="Plug_dom_sf"/>
</dbReference>
<dbReference type="Pfam" id="PF00593">
    <property type="entry name" value="TonB_dep_Rec_b-barrel"/>
    <property type="match status" value="1"/>
</dbReference>
<evidence type="ECO:0000256" key="2">
    <source>
        <dbReference type="ARBA" id="ARBA00023136"/>
    </source>
</evidence>
<feature type="chain" id="PRO_5031036811" evidence="5">
    <location>
        <begin position="43"/>
        <end position="1070"/>
    </location>
</feature>
<feature type="domain" description="TonB-dependent receptor plug" evidence="7">
    <location>
        <begin position="76"/>
        <end position="187"/>
    </location>
</feature>
<evidence type="ECO:0000313" key="8">
    <source>
        <dbReference type="EMBL" id="KAF1685927.1"/>
    </source>
</evidence>
<feature type="domain" description="TonB-dependent receptor-like beta-barrel" evidence="6">
    <location>
        <begin position="498"/>
        <end position="1026"/>
    </location>
</feature>
<comment type="similarity">
    <text evidence="4">Belongs to the TonB-dependent receptor family.</text>
</comment>
<dbReference type="AlphaFoldDB" id="A0A7V8K6Q9"/>
<comment type="caution">
    <text evidence="8">The sequence shown here is derived from an EMBL/GenBank/DDBJ whole genome shotgun (WGS) entry which is preliminary data.</text>
</comment>
<keyword evidence="5" id="KW-0732">Signal</keyword>
<accession>A0A7V8K6Q9</accession>
<gene>
    <name evidence="8" type="ORF">B1992_10710</name>
</gene>
<evidence type="ECO:0000259" key="7">
    <source>
        <dbReference type="Pfam" id="PF07715"/>
    </source>
</evidence>
<dbReference type="NCBIfam" id="TIGR01782">
    <property type="entry name" value="TonB-Xanth-Caul"/>
    <property type="match status" value="1"/>
</dbReference>
<evidence type="ECO:0000313" key="9">
    <source>
        <dbReference type="Proteomes" id="UP000462066"/>
    </source>
</evidence>
<reference evidence="8 9" key="1">
    <citation type="submission" date="2017-10" db="EMBL/GenBank/DDBJ databases">
        <title>Whole genome sequencing of Pseudoxanthomonas broegbernensis DSM 12573(T).</title>
        <authorList>
            <person name="Kumar S."/>
            <person name="Bansal K."/>
            <person name="Kaur A."/>
            <person name="Patil P."/>
            <person name="Sharma S."/>
            <person name="Patil P.B."/>
        </authorList>
    </citation>
    <scope>NUCLEOTIDE SEQUENCE [LARGE SCALE GENOMIC DNA]</scope>
    <source>
        <strain evidence="8 9">DSM 12573</strain>
    </source>
</reference>
<dbReference type="InterPro" id="IPR012910">
    <property type="entry name" value="Plug_dom"/>
</dbReference>
<comment type="subcellular location">
    <subcellularLocation>
        <location evidence="1 4">Cell outer membrane</location>
    </subcellularLocation>
</comment>
<evidence type="ECO:0000256" key="5">
    <source>
        <dbReference type="SAM" id="SignalP"/>
    </source>
</evidence>
<dbReference type="InterPro" id="IPR036942">
    <property type="entry name" value="Beta-barrel_TonB_sf"/>
</dbReference>
<feature type="signal peptide" evidence="5">
    <location>
        <begin position="1"/>
        <end position="42"/>
    </location>
</feature>
<sequence>MTKYPVCAAGGGTASRFHRSTLASAWRWPCVALALSAGSVYAQEAAETSSSSDTVELQTVQVTGLRGSLMRAQDLKQDADQIIDSVTAQDIGAMPDRSVTETLKRVSGVTVTGFAARDDTDHFSAEGSGVMIRGLTFVRGELNGRDVFSANGGRGLSFEEVPAELMAGVDVYKNPSAEIIEGGLGGTVNLRTRKPFDEPGRKIAGSLDYNYGDKAKDARPSASFLFSDRWQTGVGEMGFLANISYSELATQSDGIQIMPYARRGRTPAEQPEGLPDGAGWVYDWEQDAWVSSDSQRDLLLDGTDRDHVFVPGGVNWRRTDFERKRQGGAFAFQWRPNEDTEILTQVITSKYDMTWREHYMEFAGAGEANNTANWTGDVNYYDNAYDGGSGLADRTNKVIPMPGTQFTYDANGRFLKGALRLGGWRGQPADGDNGMYQGPGIQFAAGNRYNVQTSQTTDWSTSFRTYMTDNLVMRGDFQYVKAESDQVDFSVHTSTLLEGINLDLTGKYPSVTLDDPSTVLQQDNYFWRSAMDHLADNKGTERAARLDFEYSFTDSDWWRLARFGVRLADRSYTSYYTTYNWAVISDDWNKVDNPDPSRPPVAWLDQYYGDQAQLYTLKDFFRGKANVPTQFWTAQDSFVDIARVRDTLATIPGREATPDRDGVPGAQWEPITYSPDAINKQDERTQAAYGILYFENQDRFGAPVDGNLGVRVVKTSVNSLGGGLMPDMSTAYLESVHPEVREAFYGQAFESRASTSYTDVLPSLNVRVRFDHGLQWRFAASKAIARPEFRLMQNWITLSANAAGCAKAITDGLRDKTDLCTFDDLSYSGSGGNPELKPMRATQFDTALEWYFGPGNSAYVTLFTKDVKDYFATSLGTEIIDGRTYQMTRTRNLDEGKIRGFEVGYSQFFDFLPGFGVQANYTYVDSSGGTNVDVSVPDGSVPAEVPVDLPLEGLSKRSYNVMGIYERGLVSFRLAYNWRSRYLLTSSDVMPAMRQPVWNEDYGQLDGSIFFNINKNIQIGLQANNLTNSTTELLMGPRGYRRDGFVDETLYNRAWFENDRRYSLVLRANW</sequence>
<evidence type="ECO:0000256" key="1">
    <source>
        <dbReference type="ARBA" id="ARBA00004442"/>
    </source>
</evidence>
<dbReference type="GO" id="GO:0009279">
    <property type="term" value="C:cell outer membrane"/>
    <property type="evidence" value="ECO:0007669"/>
    <property type="project" value="UniProtKB-SubCell"/>
</dbReference>
<organism evidence="8 9">
    <name type="scientific">Pseudoxanthomonas broegbernensis</name>
    <dbReference type="NCBI Taxonomy" id="83619"/>
    <lineage>
        <taxon>Bacteria</taxon>
        <taxon>Pseudomonadati</taxon>
        <taxon>Pseudomonadota</taxon>
        <taxon>Gammaproteobacteria</taxon>
        <taxon>Lysobacterales</taxon>
        <taxon>Lysobacteraceae</taxon>
        <taxon>Pseudoxanthomonas</taxon>
    </lineage>
</organism>
<evidence type="ECO:0000259" key="6">
    <source>
        <dbReference type="Pfam" id="PF00593"/>
    </source>
</evidence>
<dbReference type="InterPro" id="IPR000531">
    <property type="entry name" value="Beta-barrel_TonB"/>
</dbReference>
<dbReference type="Gene3D" id="2.40.170.20">
    <property type="entry name" value="TonB-dependent receptor, beta-barrel domain"/>
    <property type="match status" value="1"/>
</dbReference>
<dbReference type="RefSeq" id="WP_162311486.1">
    <property type="nucleotide sequence ID" value="NZ_JACHGU010000001.1"/>
</dbReference>
<evidence type="ECO:0000256" key="3">
    <source>
        <dbReference type="ARBA" id="ARBA00023237"/>
    </source>
</evidence>
<evidence type="ECO:0000256" key="4">
    <source>
        <dbReference type="RuleBase" id="RU003357"/>
    </source>
</evidence>
<dbReference type="Proteomes" id="UP000462066">
    <property type="component" value="Unassembled WGS sequence"/>
</dbReference>
<keyword evidence="2 4" id="KW-0472">Membrane</keyword>